<gene>
    <name evidence="2" type="ORF">KAM348_41050</name>
    <name evidence="3" type="ORF">SJS77_01845</name>
</gene>
<dbReference type="EMBL" id="JAWZVU010000006">
    <property type="protein sequence ID" value="MDX7719224.1"/>
    <property type="molecule type" value="Genomic_DNA"/>
</dbReference>
<accession>A0AAI9KVI5</accession>
<dbReference type="RefSeq" id="WP_223920506.1">
    <property type="nucleotide sequence ID" value="NZ_AP024948.1"/>
</dbReference>
<evidence type="ECO:0000313" key="4">
    <source>
        <dbReference type="Proteomes" id="UP000887009"/>
    </source>
</evidence>
<comment type="caution">
    <text evidence="2">The sequence shown here is derived from an EMBL/GenBank/DDBJ whole genome shotgun (WGS) entry which is preliminary data.</text>
</comment>
<dbReference type="EMBL" id="BPNL01000086">
    <property type="protein sequence ID" value="GJA56682.1"/>
    <property type="molecule type" value="Genomic_DNA"/>
</dbReference>
<dbReference type="Proteomes" id="UP000887009">
    <property type="component" value="Unassembled WGS sequence"/>
</dbReference>
<evidence type="ECO:0000256" key="1">
    <source>
        <dbReference type="SAM" id="Coils"/>
    </source>
</evidence>
<feature type="coiled-coil region" evidence="1">
    <location>
        <begin position="108"/>
        <end position="135"/>
    </location>
</feature>
<proteinExistence type="predicted"/>
<keyword evidence="1" id="KW-0175">Coiled coil</keyword>
<sequence>MSKNPFKQYQKEKVSDTTKLIRDALKLLSNSKYENKTRLATDVAKIVTEFKVQAYETLPEDKRNESPKPKPLSHVTLLRNKDYCNIIEVALANMEGKEMVAEPSFGELEQLRIRCANLESQKENLVRKIKNMDAQGVMAIESDQDLSAELDHKNKQIDLLIRLVDEMHSQVGGAFRLVREQEVSSHNPVSGWYGPMGLVATWDEMEELNRIRDEQNKRG</sequence>
<reference evidence="2" key="1">
    <citation type="submission" date="2021-07" db="EMBL/GenBank/DDBJ databases">
        <title>Draft genome sequence of carbapenem-resistant Aeromonas spp. in Japan.</title>
        <authorList>
            <person name="Maehana S."/>
            <person name="Suzuki M."/>
            <person name="Kitasato H."/>
        </authorList>
    </citation>
    <scope>NUCLEOTIDE SEQUENCE</scope>
    <source>
        <strain evidence="2">KAM348</strain>
    </source>
</reference>
<reference evidence="3" key="2">
    <citation type="submission" date="2023-11" db="EMBL/GenBank/DDBJ databases">
        <title>WGS of Aeromonas in Northern Israel.</title>
        <authorList>
            <person name="Hershko Y."/>
        </authorList>
    </citation>
    <scope>NUCLEOTIDE SEQUENCE</scope>
    <source>
        <strain evidence="3">77416</strain>
    </source>
</reference>
<organism evidence="2 4">
    <name type="scientific">Aeromonas caviae</name>
    <name type="common">Aeromonas punctata</name>
    <dbReference type="NCBI Taxonomy" id="648"/>
    <lineage>
        <taxon>Bacteria</taxon>
        <taxon>Pseudomonadati</taxon>
        <taxon>Pseudomonadota</taxon>
        <taxon>Gammaproteobacteria</taxon>
        <taxon>Aeromonadales</taxon>
        <taxon>Aeromonadaceae</taxon>
        <taxon>Aeromonas</taxon>
    </lineage>
</organism>
<dbReference type="AlphaFoldDB" id="A0AAI9KVI5"/>
<evidence type="ECO:0000313" key="2">
    <source>
        <dbReference type="EMBL" id="GJA56682.1"/>
    </source>
</evidence>
<name>A0AAI9KVI5_AERCA</name>
<dbReference type="Proteomes" id="UP001277183">
    <property type="component" value="Unassembled WGS sequence"/>
</dbReference>
<protein>
    <submittedName>
        <fullName evidence="2">Uncharacterized protein</fullName>
    </submittedName>
</protein>
<evidence type="ECO:0000313" key="3">
    <source>
        <dbReference type="EMBL" id="MDX7719224.1"/>
    </source>
</evidence>